<dbReference type="EMBL" id="CAFBLS010000100">
    <property type="protein sequence ID" value="CAB4875287.1"/>
    <property type="molecule type" value="Genomic_DNA"/>
</dbReference>
<gene>
    <name evidence="1" type="ORF">UFOPK3402_00921</name>
</gene>
<accession>A0A6J7DX77</accession>
<dbReference type="PROSITE" id="PS51257">
    <property type="entry name" value="PROKAR_LIPOPROTEIN"/>
    <property type="match status" value="1"/>
</dbReference>
<dbReference type="AlphaFoldDB" id="A0A6J7DX77"/>
<proteinExistence type="predicted"/>
<protein>
    <submittedName>
        <fullName evidence="1">Unannotated protein</fullName>
    </submittedName>
</protein>
<organism evidence="1">
    <name type="scientific">freshwater metagenome</name>
    <dbReference type="NCBI Taxonomy" id="449393"/>
    <lineage>
        <taxon>unclassified sequences</taxon>
        <taxon>metagenomes</taxon>
        <taxon>ecological metagenomes</taxon>
    </lineage>
</organism>
<sequence length="165" mass="16625">MRYGRRSALALTGILVLSAPSIAGCGDTIQQGAERIAEEAVGGDVEIDEGGVTVQGDQGQELAIGSDVVLPDSWPATVPAFDGGQLVVVSVQQADANAMWTSAGTPEAARDQYRAALEAAGFVIDSESTIGGLTVIGATGNGYRVETTIGGAGGETSVTVTASRQ</sequence>
<evidence type="ECO:0000313" key="1">
    <source>
        <dbReference type="EMBL" id="CAB4875287.1"/>
    </source>
</evidence>
<name>A0A6J7DX77_9ZZZZ</name>
<reference evidence="1" key="1">
    <citation type="submission" date="2020-05" db="EMBL/GenBank/DDBJ databases">
        <authorList>
            <person name="Chiriac C."/>
            <person name="Salcher M."/>
            <person name="Ghai R."/>
            <person name="Kavagutti S V."/>
        </authorList>
    </citation>
    <scope>NUCLEOTIDE SEQUENCE</scope>
</reference>